<evidence type="ECO:0000256" key="6">
    <source>
        <dbReference type="ARBA" id="ARBA00023004"/>
    </source>
</evidence>
<evidence type="ECO:0000256" key="3">
    <source>
        <dbReference type="ARBA" id="ARBA00022679"/>
    </source>
</evidence>
<comment type="catalytic activity">
    <reaction evidence="8">
        <text>(sulfur carrier)-H + L-cysteine = (sulfur carrier)-SH + L-alanine</text>
        <dbReference type="Rhea" id="RHEA:43892"/>
        <dbReference type="Rhea" id="RHEA-COMP:14737"/>
        <dbReference type="Rhea" id="RHEA-COMP:14739"/>
        <dbReference type="ChEBI" id="CHEBI:29917"/>
        <dbReference type="ChEBI" id="CHEBI:35235"/>
        <dbReference type="ChEBI" id="CHEBI:57972"/>
        <dbReference type="ChEBI" id="CHEBI:64428"/>
        <dbReference type="EC" id="2.8.1.7"/>
    </reaction>
</comment>
<dbReference type="InterPro" id="IPR000192">
    <property type="entry name" value="Aminotrans_V_dom"/>
</dbReference>
<dbReference type="PIRSF" id="PIRSF005572">
    <property type="entry name" value="NifS"/>
    <property type="match status" value="1"/>
</dbReference>
<dbReference type="FunFam" id="3.40.640.10:FF:000084">
    <property type="entry name" value="IscS-like cysteine desulfurase"/>
    <property type="match status" value="1"/>
</dbReference>
<comment type="cofactor">
    <cofactor evidence="1">
        <name>pyridoxal 5'-phosphate</name>
        <dbReference type="ChEBI" id="CHEBI:597326"/>
    </cofactor>
</comment>
<accession>A0A142NNX3</accession>
<evidence type="ECO:0000256" key="5">
    <source>
        <dbReference type="ARBA" id="ARBA00022898"/>
    </source>
</evidence>
<dbReference type="PANTHER" id="PTHR11601">
    <property type="entry name" value="CYSTEINE DESULFURYLASE FAMILY MEMBER"/>
    <property type="match status" value="1"/>
</dbReference>
<dbReference type="Pfam" id="PF00266">
    <property type="entry name" value="Aminotran_5"/>
    <property type="match status" value="1"/>
</dbReference>
<dbReference type="GO" id="GO:0051536">
    <property type="term" value="F:iron-sulfur cluster binding"/>
    <property type="evidence" value="ECO:0007669"/>
    <property type="project" value="UniProtKB-KW"/>
</dbReference>
<evidence type="ECO:0000259" key="9">
    <source>
        <dbReference type="Pfam" id="PF00266"/>
    </source>
</evidence>
<dbReference type="SUPFAM" id="SSF53383">
    <property type="entry name" value="PLP-dependent transferases"/>
    <property type="match status" value="1"/>
</dbReference>
<keyword evidence="3" id="KW-0808">Transferase</keyword>
<dbReference type="InterPro" id="IPR015421">
    <property type="entry name" value="PyrdxlP-dep_Trfase_major"/>
</dbReference>
<evidence type="ECO:0000256" key="8">
    <source>
        <dbReference type="ARBA" id="ARBA00050776"/>
    </source>
</evidence>
<feature type="domain" description="Aminotransferase class V" evidence="9">
    <location>
        <begin position="3"/>
        <end position="375"/>
    </location>
</feature>
<dbReference type="InterPro" id="IPR015424">
    <property type="entry name" value="PyrdxlP-dep_Trfase"/>
</dbReference>
<dbReference type="Gene3D" id="3.40.640.10">
    <property type="entry name" value="Type I PLP-dependent aspartate aminotransferase-like (Major domain)"/>
    <property type="match status" value="1"/>
</dbReference>
<dbReference type="GO" id="GO:0046872">
    <property type="term" value="F:metal ion binding"/>
    <property type="evidence" value="ECO:0007669"/>
    <property type="project" value="UniProtKB-KW"/>
</dbReference>
<dbReference type="PANTHER" id="PTHR11601:SF34">
    <property type="entry name" value="CYSTEINE DESULFURASE"/>
    <property type="match status" value="1"/>
</dbReference>
<comment type="similarity">
    <text evidence="2">Belongs to the class-V pyridoxal-phosphate-dependent aminotransferase family. NifS/IscS subfamily.</text>
</comment>
<sequence>MPIYLDHAATSPMPAEVLEVYTKELARRANPSALHAVGQAARMRIEEAREGIARAVGAATSSEVIFTSGGTEADNFALKGLYLARNGGTFTAPARPRVLTTTIEHPAIIETVEWLEAQGAEAVYLDVDSTGRLNLDAALTELRRDPERTALISVMAANNEIGTLQPIAEIGEVAAELGIPFHVDAVQALGQIPLDFAALKATAMTITAHKIGGPVGIGALLLGRGATPAPILHGGGQERSVRSGTLDVAGAVAFAAAVDLVTTDLEARSARLSELRDRLIAGIESSIDGAVLSGPRGADRLPANAHFTFPGCEGDSLLFGLDARGLATSTGSACSAGVSRPSHVLLACGLDEDSARTTQRFTLGHDTTEADVDALLAALPEVVEQARRAGMVSATPRWMQGAS</sequence>
<dbReference type="Proteomes" id="UP000075950">
    <property type="component" value="Chromosome"/>
</dbReference>
<dbReference type="EMBL" id="CP014869">
    <property type="protein sequence ID" value="AMT94474.1"/>
    <property type="molecule type" value="Genomic_DNA"/>
</dbReference>
<reference evidence="11" key="1">
    <citation type="submission" date="2016-03" db="EMBL/GenBank/DDBJ databases">
        <authorList>
            <person name="Ploux O."/>
        </authorList>
    </citation>
    <scope>NUCLEOTIDE SEQUENCE [LARGE SCALE GENOMIC DNA]</scope>
    <source>
        <strain evidence="11">BS258</strain>
    </source>
</reference>
<dbReference type="InterPro" id="IPR016454">
    <property type="entry name" value="Cysteine_dSase"/>
</dbReference>
<evidence type="ECO:0000256" key="7">
    <source>
        <dbReference type="ARBA" id="ARBA00023014"/>
    </source>
</evidence>
<gene>
    <name evidence="10" type="ORF">A2T55_12410</name>
</gene>
<dbReference type="KEGG" id="bly:A2T55_12410"/>
<keyword evidence="5" id="KW-0663">Pyridoxal phosphate</keyword>
<dbReference type="GO" id="GO:0031071">
    <property type="term" value="F:cysteine desulfurase activity"/>
    <property type="evidence" value="ECO:0007669"/>
    <property type="project" value="UniProtKB-EC"/>
</dbReference>
<dbReference type="InterPro" id="IPR015422">
    <property type="entry name" value="PyrdxlP-dep_Trfase_small"/>
</dbReference>
<dbReference type="Gene3D" id="3.90.1150.10">
    <property type="entry name" value="Aspartate Aminotransferase, domain 1"/>
    <property type="match status" value="1"/>
</dbReference>
<evidence type="ECO:0000313" key="10">
    <source>
        <dbReference type="EMBL" id="AMT94474.1"/>
    </source>
</evidence>
<dbReference type="AlphaFoldDB" id="A0A142NNX3"/>
<organism evidence="10 11">
    <name type="scientific">Brevibacterium linens</name>
    <dbReference type="NCBI Taxonomy" id="1703"/>
    <lineage>
        <taxon>Bacteria</taxon>
        <taxon>Bacillati</taxon>
        <taxon>Actinomycetota</taxon>
        <taxon>Actinomycetes</taxon>
        <taxon>Micrococcales</taxon>
        <taxon>Brevibacteriaceae</taxon>
        <taxon>Brevibacterium</taxon>
    </lineage>
</organism>
<dbReference type="Gene3D" id="1.10.260.50">
    <property type="match status" value="1"/>
</dbReference>
<name>A0A142NNX3_BRELN</name>
<proteinExistence type="inferred from homology"/>
<evidence type="ECO:0000256" key="2">
    <source>
        <dbReference type="ARBA" id="ARBA00006490"/>
    </source>
</evidence>
<dbReference type="RefSeq" id="WP_062862022.1">
    <property type="nucleotide sequence ID" value="NZ_CP014869.1"/>
</dbReference>
<protein>
    <submittedName>
        <fullName evidence="10">Cysteine desulfurase</fullName>
    </submittedName>
</protein>
<evidence type="ECO:0000256" key="4">
    <source>
        <dbReference type="ARBA" id="ARBA00022723"/>
    </source>
</evidence>
<keyword evidence="7" id="KW-0411">Iron-sulfur</keyword>
<keyword evidence="6" id="KW-0408">Iron</keyword>
<evidence type="ECO:0000256" key="1">
    <source>
        <dbReference type="ARBA" id="ARBA00001933"/>
    </source>
</evidence>
<keyword evidence="4" id="KW-0479">Metal-binding</keyword>
<evidence type="ECO:0000313" key="11">
    <source>
        <dbReference type="Proteomes" id="UP000075950"/>
    </source>
</evidence>